<organism evidence="3 5">
    <name type="scientific">Treponema socranskii subsp. socranskii VPI DR56BR1116 = ATCC 35536</name>
    <dbReference type="NCBI Taxonomy" id="1125725"/>
    <lineage>
        <taxon>Bacteria</taxon>
        <taxon>Pseudomonadati</taxon>
        <taxon>Spirochaetota</taxon>
        <taxon>Spirochaetia</taxon>
        <taxon>Spirochaetales</taxon>
        <taxon>Treponemataceae</taxon>
        <taxon>Treponema</taxon>
    </lineage>
</organism>
<dbReference type="AlphaFoldDB" id="U2MH54"/>
<dbReference type="Proteomes" id="UP000016646">
    <property type="component" value="Unassembled WGS sequence"/>
</dbReference>
<feature type="transmembrane region" description="Helical" evidence="1">
    <location>
        <begin position="309"/>
        <end position="329"/>
    </location>
</feature>
<reference evidence="5 6" key="1">
    <citation type="submission" date="2013-08" db="EMBL/GenBank/DDBJ databases">
        <authorList>
            <person name="Durkin A.S."/>
            <person name="Haft D.R."/>
            <person name="McCorrison J."/>
            <person name="Torralba M."/>
            <person name="Gillis M."/>
            <person name="Haft D.H."/>
            <person name="Methe B."/>
            <person name="Sutton G."/>
            <person name="Nelson K.E."/>
        </authorList>
    </citation>
    <scope>NUCLEOTIDE SEQUENCE [LARGE SCALE GENOMIC DNA]</scope>
    <source>
        <strain evidence="4 6">ATCC 35536</strain>
        <strain evidence="3 5">VPI DR56BR1116</strain>
    </source>
</reference>
<feature type="transmembrane region" description="Helical" evidence="1">
    <location>
        <begin position="501"/>
        <end position="524"/>
    </location>
</feature>
<dbReference type="eggNOG" id="ENOG502ZX8M">
    <property type="taxonomic scope" value="Bacteria"/>
</dbReference>
<feature type="transmembrane region" description="Helical" evidence="1">
    <location>
        <begin position="425"/>
        <end position="447"/>
    </location>
</feature>
<dbReference type="STRING" id="1125725.HMPREF1325_1718"/>
<protein>
    <submittedName>
        <fullName evidence="3">Uncharacterized protein</fullName>
    </submittedName>
</protein>
<evidence type="ECO:0000313" key="4">
    <source>
        <dbReference type="EMBL" id="ERJ98573.1"/>
    </source>
</evidence>
<dbReference type="Proteomes" id="UP000016412">
    <property type="component" value="Unassembled WGS sequence"/>
</dbReference>
<keyword evidence="6" id="KW-1185">Reference proteome</keyword>
<feature type="signal peptide" evidence="2">
    <location>
        <begin position="1"/>
        <end position="21"/>
    </location>
</feature>
<proteinExistence type="predicted"/>
<evidence type="ECO:0000313" key="6">
    <source>
        <dbReference type="Proteomes" id="UP000016646"/>
    </source>
</evidence>
<keyword evidence="2" id="KW-0732">Signal</keyword>
<feature type="transmembrane region" description="Helical" evidence="1">
    <location>
        <begin position="459"/>
        <end position="481"/>
    </location>
</feature>
<evidence type="ECO:0000313" key="5">
    <source>
        <dbReference type="Proteomes" id="UP000016412"/>
    </source>
</evidence>
<feature type="transmembrane region" description="Helical" evidence="1">
    <location>
        <begin position="274"/>
        <end position="297"/>
    </location>
</feature>
<keyword evidence="1" id="KW-0812">Transmembrane</keyword>
<feature type="transmembrane region" description="Helical" evidence="1">
    <location>
        <begin position="378"/>
        <end position="405"/>
    </location>
</feature>
<dbReference type="EMBL" id="AVQI01000080">
    <property type="protein sequence ID" value="ERJ98573.1"/>
    <property type="molecule type" value="Genomic_DNA"/>
</dbReference>
<dbReference type="PATRIC" id="fig|1125725.3.peg.2472"/>
<feature type="chain" id="PRO_5004632522" evidence="2">
    <location>
        <begin position="22"/>
        <end position="663"/>
    </location>
</feature>
<dbReference type="RefSeq" id="WP_021331439.1">
    <property type="nucleotide sequence ID" value="NZ_AUZJ01000066.1"/>
</dbReference>
<evidence type="ECO:0000256" key="2">
    <source>
        <dbReference type="SAM" id="SignalP"/>
    </source>
</evidence>
<comment type="caution">
    <text evidence="3">The sequence shown here is derived from an EMBL/GenBank/DDBJ whole genome shotgun (WGS) entry which is preliminary data.</text>
</comment>
<gene>
    <name evidence="4" type="ORF">HMPREF0860_0309</name>
    <name evidence="3" type="ORF">HMPREF1325_1718</name>
</gene>
<accession>U2MH54</accession>
<sequence>MKTKRLALCFFIGIFAAAVFGAEGMPIGRELCRETASFLSSFGFKAQSAPLVSGGQNDFPYNVYARIPASEKSTAPNERTSLILAFTMEDAYVRRNFFTSFLRRLKELKNDCDIILLFSYGDEPIDRSMAQIRGTDVFAKNIETPDDYTAVCFNFNTGEKAAIEPGGGGTISPDWLVLRLIRACDENNETYALRGGGFNSLFRLSLIESDERSSFFLTREIPCAAFSIPSDGESAAAVLTSFVFSYTAAGTESWDTHYLLIPTGTSIAYFGERFIVLCFMGIAFVSLFILCEFSFIADKKNRKNIRRDVVHLWYIIPLTALIASLSFQASQIFTHFLSNVFGIGTLVQFILKVAAAFIIVTILYLFQIRRQGILKKQAYAYVLTLASVVNIFIFAAVDISLFFLFTMEYVVTYLSRPFKRTGSLIALFFLMGIPFLPYVVQIINFGRANAFRTVAYSPFPINVLLAFLFLPFLIQWFRIIARMNERWQNTSLTVVGMRIRNAVLSLTAIAIITTLIFTAITYISDRFDTGDERRFTFRSDIREADENRISCSVSDRTFFGDTSRRLVVRLGKNAVLCSVTLEGESKNPVLYSDSEYVSDTGTNTDTFAIPPYPPETLVFVYTADTSASTTVKVSALYEAGEKNTYVKSTYTFDIPSQKSGGFS</sequence>
<name>U2MH54_TRESO</name>
<dbReference type="OrthoDB" id="354507at2"/>
<evidence type="ECO:0000256" key="1">
    <source>
        <dbReference type="SAM" id="Phobius"/>
    </source>
</evidence>
<keyword evidence="1" id="KW-1133">Transmembrane helix</keyword>
<dbReference type="EMBL" id="AUZJ01000066">
    <property type="protein sequence ID" value="ERF59547.1"/>
    <property type="molecule type" value="Genomic_DNA"/>
</dbReference>
<feature type="transmembrane region" description="Helical" evidence="1">
    <location>
        <begin position="341"/>
        <end position="366"/>
    </location>
</feature>
<keyword evidence="1" id="KW-0472">Membrane</keyword>
<evidence type="ECO:0000313" key="3">
    <source>
        <dbReference type="EMBL" id="ERF59547.1"/>
    </source>
</evidence>